<evidence type="ECO:0000313" key="9">
    <source>
        <dbReference type="EMBL" id="MBB6646623.1"/>
    </source>
</evidence>
<dbReference type="PANTHER" id="PTHR33908">
    <property type="entry name" value="MANNOSYLTRANSFERASE YKCB-RELATED"/>
    <property type="match status" value="1"/>
</dbReference>
<evidence type="ECO:0000256" key="1">
    <source>
        <dbReference type="ARBA" id="ARBA00004651"/>
    </source>
</evidence>
<dbReference type="GO" id="GO:0016763">
    <property type="term" value="F:pentosyltransferase activity"/>
    <property type="evidence" value="ECO:0007669"/>
    <property type="project" value="TreeGrafter"/>
</dbReference>
<feature type="transmembrane region" description="Helical" evidence="8">
    <location>
        <begin position="96"/>
        <end position="122"/>
    </location>
</feature>
<dbReference type="GO" id="GO:0010041">
    <property type="term" value="P:response to iron(III) ion"/>
    <property type="evidence" value="ECO:0007669"/>
    <property type="project" value="TreeGrafter"/>
</dbReference>
<keyword evidence="4" id="KW-0808">Transferase</keyword>
<feature type="transmembrane region" description="Helical" evidence="8">
    <location>
        <begin position="169"/>
        <end position="188"/>
    </location>
</feature>
<comment type="caution">
    <text evidence="9">The sequence shown here is derived from an EMBL/GenBank/DDBJ whole genome shotgun (WGS) entry which is preliminary data.</text>
</comment>
<feature type="transmembrane region" description="Helical" evidence="8">
    <location>
        <begin position="56"/>
        <end position="76"/>
    </location>
</feature>
<dbReference type="RefSeq" id="WP_185192984.1">
    <property type="nucleotide sequence ID" value="NZ_JACKXD010000003.1"/>
</dbReference>
<dbReference type="Proteomes" id="UP000546257">
    <property type="component" value="Unassembled WGS sequence"/>
</dbReference>
<evidence type="ECO:0000256" key="7">
    <source>
        <dbReference type="ARBA" id="ARBA00023136"/>
    </source>
</evidence>
<comment type="subcellular location">
    <subcellularLocation>
        <location evidence="1">Cell membrane</location>
        <topology evidence="1">Multi-pass membrane protein</topology>
    </subcellularLocation>
</comment>
<sequence length="474" mass="50974">MAEAISSQSGVLPVRIDGYTTNGIPFAYPPLAFYLIEFLAWIGIDRVQVLRVGAPSLVLLFVAMMYYFTYTMFGSYRSAAVAGIVVGTHVHFVRWLIGGVGFVRGLGFVFALLGLTGGYLCFRQAITVRNLSIAIVGWGLAVLTHPVYAAVAGIGVFSAWLLWDRSARGFGYGAAIAAAGLAVASPWWGTVISRHGVEVFVTGASAHSSFTSNVSDVVGLSRSFWISGNILDWPRVMTLIGGVVLAVRGDWRHVLWLLIPIAMLVPPHPRLWLIAIAPLSAIGVVTTAELIATTTGDIRGSPLPSFVTNNSQRVIVIGIVALLVIPFVAGNALAASQLPVHIDDDDQRAMTWMNEETDPDAGAVAIGITNEWLPYLSDRTSVVTPYGTEWVDPGVWDRHLVVQNQLVQCPTASCIDSVLEDSGFAEDTDYVYIQTEGTYAVSPTTNATLAESPRFDAVYANSGAVVYEYRPTSA</sequence>
<gene>
    <name evidence="9" type="ORF">H5V44_10055</name>
</gene>
<evidence type="ECO:0000256" key="3">
    <source>
        <dbReference type="ARBA" id="ARBA00022676"/>
    </source>
</evidence>
<evidence type="ECO:0000256" key="5">
    <source>
        <dbReference type="ARBA" id="ARBA00022692"/>
    </source>
</evidence>
<evidence type="ECO:0000256" key="8">
    <source>
        <dbReference type="SAM" id="Phobius"/>
    </source>
</evidence>
<dbReference type="EMBL" id="JACKXD010000003">
    <property type="protein sequence ID" value="MBB6646623.1"/>
    <property type="molecule type" value="Genomic_DNA"/>
</dbReference>
<feature type="transmembrane region" description="Helical" evidence="8">
    <location>
        <begin position="314"/>
        <end position="334"/>
    </location>
</feature>
<dbReference type="GO" id="GO:0005886">
    <property type="term" value="C:plasma membrane"/>
    <property type="evidence" value="ECO:0007669"/>
    <property type="project" value="UniProtKB-SubCell"/>
</dbReference>
<dbReference type="AlphaFoldDB" id="A0A7J9SJR5"/>
<keyword evidence="5 8" id="KW-0812">Transmembrane</keyword>
<feature type="transmembrane region" description="Helical" evidence="8">
    <location>
        <begin position="26"/>
        <end position="44"/>
    </location>
</feature>
<organism evidence="9 10">
    <name type="scientific">Halobellus ruber</name>
    <dbReference type="NCBI Taxonomy" id="2761102"/>
    <lineage>
        <taxon>Archaea</taxon>
        <taxon>Methanobacteriati</taxon>
        <taxon>Methanobacteriota</taxon>
        <taxon>Stenosarchaea group</taxon>
        <taxon>Halobacteria</taxon>
        <taxon>Halobacteriales</taxon>
        <taxon>Haloferacaceae</taxon>
        <taxon>Halobellus</taxon>
    </lineage>
</organism>
<keyword evidence="10" id="KW-1185">Reference proteome</keyword>
<protein>
    <recommendedName>
        <fullName evidence="11">Glycosyltransferase RgtA/B/C/D-like domain-containing protein</fullName>
    </recommendedName>
</protein>
<reference evidence="9 10" key="1">
    <citation type="submission" date="2020-08" db="EMBL/GenBank/DDBJ databases">
        <authorList>
            <person name="Seo M.-J."/>
        </authorList>
    </citation>
    <scope>NUCLEOTIDE SEQUENCE [LARGE SCALE GENOMIC DNA]</scope>
    <source>
        <strain evidence="9 10">MBLA0160</strain>
    </source>
</reference>
<feature type="transmembrane region" description="Helical" evidence="8">
    <location>
        <begin position="271"/>
        <end position="293"/>
    </location>
</feature>
<dbReference type="PANTHER" id="PTHR33908:SF3">
    <property type="entry name" value="UNDECAPRENYL PHOSPHATE-ALPHA-4-AMINO-4-DEOXY-L-ARABINOSE ARABINOSYL TRANSFERASE"/>
    <property type="match status" value="1"/>
</dbReference>
<evidence type="ECO:0000256" key="2">
    <source>
        <dbReference type="ARBA" id="ARBA00022475"/>
    </source>
</evidence>
<evidence type="ECO:0000313" key="10">
    <source>
        <dbReference type="Proteomes" id="UP000546257"/>
    </source>
</evidence>
<evidence type="ECO:0000256" key="4">
    <source>
        <dbReference type="ARBA" id="ARBA00022679"/>
    </source>
</evidence>
<keyword evidence="6 8" id="KW-1133">Transmembrane helix</keyword>
<evidence type="ECO:0000256" key="6">
    <source>
        <dbReference type="ARBA" id="ARBA00022989"/>
    </source>
</evidence>
<accession>A0A7J9SJR5</accession>
<keyword evidence="3" id="KW-0328">Glycosyltransferase</keyword>
<feature type="transmembrane region" description="Helical" evidence="8">
    <location>
        <begin position="134"/>
        <end position="163"/>
    </location>
</feature>
<dbReference type="InterPro" id="IPR050297">
    <property type="entry name" value="LipidA_mod_glycosyltrf_83"/>
</dbReference>
<evidence type="ECO:0008006" key="11">
    <source>
        <dbReference type="Google" id="ProtNLM"/>
    </source>
</evidence>
<proteinExistence type="predicted"/>
<name>A0A7J9SJR5_9EURY</name>
<keyword evidence="2" id="KW-1003">Cell membrane</keyword>
<dbReference type="GO" id="GO:0008610">
    <property type="term" value="P:lipid biosynthetic process"/>
    <property type="evidence" value="ECO:0007669"/>
    <property type="project" value="UniProtKB-ARBA"/>
</dbReference>
<keyword evidence="7 8" id="KW-0472">Membrane</keyword>